<organism evidence="1">
    <name type="scientific">marine sediment metagenome</name>
    <dbReference type="NCBI Taxonomy" id="412755"/>
    <lineage>
        <taxon>unclassified sequences</taxon>
        <taxon>metagenomes</taxon>
        <taxon>ecological metagenomes</taxon>
    </lineage>
</organism>
<evidence type="ECO:0000313" key="1">
    <source>
        <dbReference type="EMBL" id="GAH75275.1"/>
    </source>
</evidence>
<reference evidence="1" key="1">
    <citation type="journal article" date="2014" name="Front. Microbiol.">
        <title>High frequency of phylogenetically diverse reductive dehalogenase-homologous genes in deep subseafloor sedimentary metagenomes.</title>
        <authorList>
            <person name="Kawai M."/>
            <person name="Futagami T."/>
            <person name="Toyoda A."/>
            <person name="Takaki Y."/>
            <person name="Nishi S."/>
            <person name="Hori S."/>
            <person name="Arai W."/>
            <person name="Tsubouchi T."/>
            <person name="Morono Y."/>
            <person name="Uchiyama I."/>
            <person name="Ito T."/>
            <person name="Fujiyama A."/>
            <person name="Inagaki F."/>
            <person name="Takami H."/>
        </authorList>
    </citation>
    <scope>NUCLEOTIDE SEQUENCE</scope>
    <source>
        <strain evidence="1">Expedition CK06-06</strain>
    </source>
</reference>
<protein>
    <submittedName>
        <fullName evidence="1">Uncharacterized protein</fullName>
    </submittedName>
</protein>
<dbReference type="EMBL" id="BARU01026244">
    <property type="protein sequence ID" value="GAH75275.1"/>
    <property type="molecule type" value="Genomic_DNA"/>
</dbReference>
<comment type="caution">
    <text evidence="1">The sequence shown here is derived from an EMBL/GenBank/DDBJ whole genome shotgun (WGS) entry which is preliminary data.</text>
</comment>
<name>X1J182_9ZZZZ</name>
<accession>X1J182</accession>
<gene>
    <name evidence="1" type="ORF">S03H2_42186</name>
</gene>
<dbReference type="AlphaFoldDB" id="X1J182"/>
<sequence>MIRPKVSIVGTEAMVRKLKFASAKVRRTADKIVLATAWDVHNEAKYICP</sequence>
<proteinExistence type="predicted"/>
<feature type="non-terminal residue" evidence="1">
    <location>
        <position position="49"/>
    </location>
</feature>